<evidence type="ECO:0000256" key="1">
    <source>
        <dbReference type="SAM" id="MobiDB-lite"/>
    </source>
</evidence>
<organism evidence="2 3">
    <name type="scientific">Halovivax cerinus</name>
    <dbReference type="NCBI Taxonomy" id="1487865"/>
    <lineage>
        <taxon>Archaea</taxon>
        <taxon>Methanobacteriati</taxon>
        <taxon>Methanobacteriota</taxon>
        <taxon>Stenosarchaea group</taxon>
        <taxon>Halobacteria</taxon>
        <taxon>Halobacteriales</taxon>
        <taxon>Natrialbaceae</taxon>
        <taxon>Halovivax</taxon>
    </lineage>
</organism>
<comment type="caution">
    <text evidence="2">The sequence shown here is derived from an EMBL/GenBank/DDBJ whole genome shotgun (WGS) entry which is preliminary data.</text>
</comment>
<reference evidence="2 3" key="1">
    <citation type="journal article" date="2019" name="Int. J. Syst. Evol. Microbiol.">
        <title>The Global Catalogue of Microorganisms (GCM) 10K type strain sequencing project: providing services to taxonomists for standard genome sequencing and annotation.</title>
        <authorList>
            <consortium name="The Broad Institute Genomics Platform"/>
            <consortium name="The Broad Institute Genome Sequencing Center for Infectious Disease"/>
            <person name="Wu L."/>
            <person name="Ma J."/>
        </authorList>
    </citation>
    <scope>NUCLEOTIDE SEQUENCE [LARGE SCALE GENOMIC DNA]</scope>
    <source>
        <strain evidence="2 3">IBRC-M 10256</strain>
    </source>
</reference>
<dbReference type="Proteomes" id="UP001595846">
    <property type="component" value="Unassembled WGS sequence"/>
</dbReference>
<feature type="compositionally biased region" description="Polar residues" evidence="1">
    <location>
        <begin position="376"/>
        <end position="385"/>
    </location>
</feature>
<feature type="region of interest" description="Disordered" evidence="1">
    <location>
        <begin position="362"/>
        <end position="385"/>
    </location>
</feature>
<protein>
    <submittedName>
        <fullName evidence="2">Polysaccharide deacetylase family protein</fullName>
    </submittedName>
</protein>
<dbReference type="AlphaFoldDB" id="A0ABD5NUI4"/>
<dbReference type="EMBL" id="JBHSAQ010000016">
    <property type="protein sequence ID" value="MFC3960239.1"/>
    <property type="molecule type" value="Genomic_DNA"/>
</dbReference>
<dbReference type="GeneID" id="73901609"/>
<keyword evidence="3" id="KW-1185">Reference proteome</keyword>
<feature type="compositionally biased region" description="Basic and acidic residues" evidence="1">
    <location>
        <begin position="10"/>
        <end position="27"/>
    </location>
</feature>
<dbReference type="SUPFAM" id="SSF88713">
    <property type="entry name" value="Glycoside hydrolase/deacetylase"/>
    <property type="match status" value="1"/>
</dbReference>
<evidence type="ECO:0000313" key="3">
    <source>
        <dbReference type="Proteomes" id="UP001595846"/>
    </source>
</evidence>
<evidence type="ECO:0000313" key="2">
    <source>
        <dbReference type="EMBL" id="MFC3960239.1"/>
    </source>
</evidence>
<feature type="region of interest" description="Disordered" evidence="1">
    <location>
        <begin position="1"/>
        <end position="35"/>
    </location>
</feature>
<sequence length="385" mass="43192">MPDEAATIDPLRRIERPAAPRERDEPKLPPSACWDRSPLPDGASFALCLTHDVDRPYKGLRSLFYAAQERPAYHLRTALSDENPYWQFEEIRDLEDDLDVRSAFYVLNEQHLLAERPVRDWLSPTNWVQHLGRYDVRSPDVRDAIADLAAGGWEVGLHGSFHSADDRDRLAEEKAALEDVLAEASGGKRPNPGNRPGGEERPTTGNRSNGEERPNDEGAAPTSVSGGRQHYLRCTIPETWRHHRAIGLDYDASLGSGTHVGFHSGYRPIRPFGDDFRVFPLTAMEQALPDPSVEPEAARLTCEELLLEAAANEAVMTVLWHPRYFNEREFPGYRGLYRWLVERAQELGAWIGPPRALLEALDETDGPHAPIEAGSTGPTDTSRRR</sequence>
<name>A0ABD5NUI4_9EURY</name>
<feature type="region of interest" description="Disordered" evidence="1">
    <location>
        <begin position="180"/>
        <end position="228"/>
    </location>
</feature>
<dbReference type="RefSeq" id="WP_256532517.1">
    <property type="nucleotide sequence ID" value="NZ_CP101824.1"/>
</dbReference>
<dbReference type="CDD" id="cd10931">
    <property type="entry name" value="CE4_u7"/>
    <property type="match status" value="1"/>
</dbReference>
<proteinExistence type="predicted"/>
<dbReference type="InterPro" id="IPR011330">
    <property type="entry name" value="Glyco_hydro/deAcase_b/a-brl"/>
</dbReference>
<dbReference type="Gene3D" id="3.20.20.370">
    <property type="entry name" value="Glycoside hydrolase/deacetylase"/>
    <property type="match status" value="1"/>
</dbReference>
<accession>A0ABD5NUI4</accession>
<gene>
    <name evidence="2" type="ORF">ACFOUR_17940</name>
</gene>